<gene>
    <name evidence="3" type="ORF">DIT26_00780</name>
    <name evidence="4" type="ORF">XD86_0232</name>
    <name evidence="5" type="ORF">XE02_0292</name>
</gene>
<dbReference type="Pfam" id="PF19823">
    <property type="entry name" value="DUF6305"/>
    <property type="match status" value="1"/>
</dbReference>
<reference evidence="4" key="1">
    <citation type="journal article" date="2015" name="MBio">
        <title>Genome-resolved metagenomic analysis reveals roles for candidate phyla and other microbial community members in biogeochemical transformations in oil reservoirs.</title>
        <authorList>
            <person name="Hu P."/>
            <person name="Tom L."/>
            <person name="Singh A."/>
            <person name="Thomas B.C."/>
            <person name="Baker B.J."/>
            <person name="Piceno Y.M."/>
            <person name="Andersen G.L."/>
            <person name="Banfield J.F."/>
        </authorList>
    </citation>
    <scope>NUCLEOTIDE SEQUENCE [LARGE SCALE GENOMIC DNA]</scope>
    <source>
        <strain evidence="4">46_47</strain>
        <strain evidence="5">46_70</strain>
    </source>
</reference>
<comment type="caution">
    <text evidence="4">The sequence shown here is derived from an EMBL/GenBank/DDBJ whole genome shotgun (WGS) entry which is preliminary data.</text>
</comment>
<sequence length="187" mass="19901">MKRLLIVFLIIGVVSVGFAADGTEQGFILEEPVAVTSAGQSPGALQFTVVAKMIKLEYTFEKLLSVETVEISQFKTLVLVVGASGKGLGAANIDIEAEILRVKSLAEAANESGVKVVICNLEGESRRGASSDRIVTELAPFADAYFVKSDADQDGFFTSLSEEAGVPLATFEKTVDLKDVLAEYFGK</sequence>
<evidence type="ECO:0000313" key="8">
    <source>
        <dbReference type="Proteomes" id="UP000264215"/>
    </source>
</evidence>
<feature type="domain" description="DUF6305" evidence="2">
    <location>
        <begin position="30"/>
        <end position="185"/>
    </location>
</feature>
<evidence type="ECO:0000313" key="3">
    <source>
        <dbReference type="EMBL" id="HCO69117.1"/>
    </source>
</evidence>
<dbReference type="InterPro" id="IPR046272">
    <property type="entry name" value="DUF6305"/>
</dbReference>
<feature type="chain" id="PRO_5014243509" description="DUF6305 domain-containing protein" evidence="1">
    <location>
        <begin position="20"/>
        <end position="187"/>
    </location>
</feature>
<proteinExistence type="predicted"/>
<evidence type="ECO:0000313" key="4">
    <source>
        <dbReference type="EMBL" id="KUK68361.1"/>
    </source>
</evidence>
<dbReference type="EMBL" id="LGGH01000018">
    <property type="protein sequence ID" value="KUK68361.1"/>
    <property type="molecule type" value="Genomic_DNA"/>
</dbReference>
<dbReference type="EMBL" id="DQBS01000018">
    <property type="protein sequence ID" value="HCO69117.1"/>
    <property type="molecule type" value="Genomic_DNA"/>
</dbReference>
<evidence type="ECO:0000259" key="2">
    <source>
        <dbReference type="Pfam" id="PF19823"/>
    </source>
</evidence>
<evidence type="ECO:0000313" key="6">
    <source>
        <dbReference type="Proteomes" id="UP000054260"/>
    </source>
</evidence>
<dbReference type="EMBL" id="LGGW01000014">
    <property type="protein sequence ID" value="KUK90956.1"/>
    <property type="molecule type" value="Genomic_DNA"/>
</dbReference>
<dbReference type="PATRIC" id="fig|1236046.5.peg.1289"/>
<dbReference type="Proteomes" id="UP000264215">
    <property type="component" value="Unassembled WGS sequence"/>
</dbReference>
<accession>A0A101H101</accession>
<dbReference type="Proteomes" id="UP000055014">
    <property type="component" value="Unassembled WGS sequence"/>
</dbReference>
<keyword evidence="1" id="KW-0732">Signal</keyword>
<organism evidence="4 6">
    <name type="scientific">Mesotoga infera</name>
    <dbReference type="NCBI Taxonomy" id="1236046"/>
    <lineage>
        <taxon>Bacteria</taxon>
        <taxon>Thermotogati</taxon>
        <taxon>Thermotogota</taxon>
        <taxon>Thermotogae</taxon>
        <taxon>Kosmotogales</taxon>
        <taxon>Kosmotogaceae</taxon>
        <taxon>Mesotoga</taxon>
    </lineage>
</organism>
<feature type="signal peptide" evidence="1">
    <location>
        <begin position="1"/>
        <end position="19"/>
    </location>
</feature>
<name>A0A101H101_9BACT</name>
<reference evidence="3 8" key="3">
    <citation type="journal article" date="2018" name="Nat. Biotechnol.">
        <title>A standardized bacterial taxonomy based on genome phylogeny substantially revises the tree of life.</title>
        <authorList>
            <person name="Parks D.H."/>
            <person name="Chuvochina M."/>
            <person name="Waite D.W."/>
            <person name="Rinke C."/>
            <person name="Skarshewski A."/>
            <person name="Chaumeil P.A."/>
            <person name="Hugenholtz P."/>
        </authorList>
    </citation>
    <scope>NUCLEOTIDE SEQUENCE [LARGE SCALE GENOMIC DNA]</scope>
    <source>
        <strain evidence="3">UBA9905</strain>
    </source>
</reference>
<evidence type="ECO:0000313" key="5">
    <source>
        <dbReference type="EMBL" id="KUK90956.1"/>
    </source>
</evidence>
<dbReference type="Proteomes" id="UP000054260">
    <property type="component" value="Unassembled WGS sequence"/>
</dbReference>
<reference evidence="6 7" key="2">
    <citation type="journal article" date="2015" name="MBio">
        <title>Genome-Resolved Metagenomic Analysis Reveals Roles for Candidate Phyla and Other Microbial Community Members in Biogeochemical Transformations in Oil Reservoirs.</title>
        <authorList>
            <person name="Hu P."/>
            <person name="Tom L."/>
            <person name="Singh A."/>
            <person name="Thomas B.C."/>
            <person name="Baker B.J."/>
            <person name="Piceno Y.M."/>
            <person name="Andersen G.L."/>
            <person name="Banfield J.F."/>
        </authorList>
    </citation>
    <scope>NUCLEOTIDE SEQUENCE [LARGE SCALE GENOMIC DNA]</scope>
</reference>
<evidence type="ECO:0000256" key="1">
    <source>
        <dbReference type="SAM" id="SignalP"/>
    </source>
</evidence>
<protein>
    <recommendedName>
        <fullName evidence="2">DUF6305 domain-containing protein</fullName>
    </recommendedName>
</protein>
<dbReference type="AlphaFoldDB" id="A0A101H101"/>
<evidence type="ECO:0000313" key="7">
    <source>
        <dbReference type="Proteomes" id="UP000055014"/>
    </source>
</evidence>